<dbReference type="GO" id="GO:0016787">
    <property type="term" value="F:hydrolase activity"/>
    <property type="evidence" value="ECO:0007669"/>
    <property type="project" value="UniProtKB-KW"/>
</dbReference>
<accession>A0ABY4B664</accession>
<dbReference type="Pfam" id="PF12697">
    <property type="entry name" value="Abhydrolase_6"/>
    <property type="match status" value="1"/>
</dbReference>
<sequence length="239" mass="25634">MPHTIIALHCWASSGREYDLLRQLLPPGTALLAPSLPGFGGQAVPAGFDYSVRAYADWIAAFIAQHNVAEFTLIGHSMSGKMALALAARQPAGLRRLVLLSPSPPAGEPMTDEDRAASVAAHGKPEEAEKTFRKITRRPIAPDLRARVIADNLRTTQAAWTHWLLEGAREDITALMTRVQVPCCLLVGEGDTAITPESQRHLTLPLLPAGTPFQVVPGAGHLLPLEAPEEVAAVLGVRF</sequence>
<dbReference type="PRINTS" id="PR00111">
    <property type="entry name" value="ABHYDROLASE"/>
</dbReference>
<evidence type="ECO:0000259" key="3">
    <source>
        <dbReference type="Pfam" id="PF12697"/>
    </source>
</evidence>
<keyword evidence="1 4" id="KW-0378">Hydrolase</keyword>
<feature type="domain" description="AB hydrolase-1" evidence="3">
    <location>
        <begin position="5"/>
        <end position="234"/>
    </location>
</feature>
<dbReference type="EMBL" id="CP094534">
    <property type="protein sequence ID" value="UOE34623.1"/>
    <property type="molecule type" value="Genomic_DNA"/>
</dbReference>
<feature type="region of interest" description="Disordered" evidence="2">
    <location>
        <begin position="102"/>
        <end position="129"/>
    </location>
</feature>
<name>A0ABY4B664_9BACT</name>
<dbReference type="PANTHER" id="PTHR43798">
    <property type="entry name" value="MONOACYLGLYCEROL LIPASE"/>
    <property type="match status" value="1"/>
</dbReference>
<dbReference type="InterPro" id="IPR000073">
    <property type="entry name" value="AB_hydrolase_1"/>
</dbReference>
<gene>
    <name evidence="4" type="ORF">MTP16_02970</name>
</gene>
<evidence type="ECO:0000313" key="5">
    <source>
        <dbReference type="Proteomes" id="UP000831390"/>
    </source>
</evidence>
<evidence type="ECO:0000256" key="1">
    <source>
        <dbReference type="ARBA" id="ARBA00022801"/>
    </source>
</evidence>
<dbReference type="Proteomes" id="UP000831390">
    <property type="component" value="Chromosome"/>
</dbReference>
<evidence type="ECO:0000313" key="4">
    <source>
        <dbReference type="EMBL" id="UOE34623.1"/>
    </source>
</evidence>
<organism evidence="4 5">
    <name type="scientific">Hymenobacter monticola</name>
    <dbReference type="NCBI Taxonomy" id="1705399"/>
    <lineage>
        <taxon>Bacteria</taxon>
        <taxon>Pseudomonadati</taxon>
        <taxon>Bacteroidota</taxon>
        <taxon>Cytophagia</taxon>
        <taxon>Cytophagales</taxon>
        <taxon>Hymenobacteraceae</taxon>
        <taxon>Hymenobacter</taxon>
    </lineage>
</organism>
<reference evidence="4 5" key="1">
    <citation type="submission" date="2022-03" db="EMBL/GenBank/DDBJ databases">
        <title>Hymenobactersp. isolated from the air.</title>
        <authorList>
            <person name="Won M."/>
            <person name="Kwon S.-W."/>
        </authorList>
    </citation>
    <scope>NUCLEOTIDE SEQUENCE [LARGE SCALE GENOMIC DNA]</scope>
    <source>
        <strain evidence="4 5">KACC 22596</strain>
    </source>
</reference>
<evidence type="ECO:0000256" key="2">
    <source>
        <dbReference type="SAM" id="MobiDB-lite"/>
    </source>
</evidence>
<dbReference type="SUPFAM" id="SSF53474">
    <property type="entry name" value="alpha/beta-Hydrolases"/>
    <property type="match status" value="1"/>
</dbReference>
<proteinExistence type="predicted"/>
<dbReference type="InterPro" id="IPR050266">
    <property type="entry name" value="AB_hydrolase_sf"/>
</dbReference>
<protein>
    <submittedName>
        <fullName evidence="4">Alpha/beta hydrolase</fullName>
    </submittedName>
</protein>
<keyword evidence="5" id="KW-1185">Reference proteome</keyword>
<dbReference type="RefSeq" id="WP_243515834.1">
    <property type="nucleotide sequence ID" value="NZ_CP094534.1"/>
</dbReference>
<dbReference type="InterPro" id="IPR029058">
    <property type="entry name" value="AB_hydrolase_fold"/>
</dbReference>
<dbReference type="PANTHER" id="PTHR43798:SF31">
    <property type="entry name" value="AB HYDROLASE SUPERFAMILY PROTEIN YCLE"/>
    <property type="match status" value="1"/>
</dbReference>
<dbReference type="Gene3D" id="3.40.50.1820">
    <property type="entry name" value="alpha/beta hydrolase"/>
    <property type="match status" value="1"/>
</dbReference>